<protein>
    <submittedName>
        <fullName evidence="2">Uncharacterized protein</fullName>
    </submittedName>
</protein>
<feature type="region of interest" description="Disordered" evidence="1">
    <location>
        <begin position="13"/>
        <end position="39"/>
    </location>
</feature>
<proteinExistence type="predicted"/>
<evidence type="ECO:0000313" key="3">
    <source>
        <dbReference type="Proteomes" id="UP000236291"/>
    </source>
</evidence>
<organism evidence="2 3">
    <name type="scientific">Trifolium pratense</name>
    <name type="common">Red clover</name>
    <dbReference type="NCBI Taxonomy" id="57577"/>
    <lineage>
        <taxon>Eukaryota</taxon>
        <taxon>Viridiplantae</taxon>
        <taxon>Streptophyta</taxon>
        <taxon>Embryophyta</taxon>
        <taxon>Tracheophyta</taxon>
        <taxon>Spermatophyta</taxon>
        <taxon>Magnoliopsida</taxon>
        <taxon>eudicotyledons</taxon>
        <taxon>Gunneridae</taxon>
        <taxon>Pentapetalae</taxon>
        <taxon>rosids</taxon>
        <taxon>fabids</taxon>
        <taxon>Fabales</taxon>
        <taxon>Fabaceae</taxon>
        <taxon>Papilionoideae</taxon>
        <taxon>50 kb inversion clade</taxon>
        <taxon>NPAAA clade</taxon>
        <taxon>Hologalegina</taxon>
        <taxon>IRL clade</taxon>
        <taxon>Trifolieae</taxon>
        <taxon>Trifolium</taxon>
    </lineage>
</organism>
<dbReference type="EMBL" id="ASHM01051073">
    <property type="protein sequence ID" value="PNX86395.1"/>
    <property type="molecule type" value="Genomic_DNA"/>
</dbReference>
<reference evidence="2 3" key="2">
    <citation type="journal article" date="2017" name="Front. Plant Sci.">
        <title>Gene Classification and Mining of Molecular Markers Useful in Red Clover (Trifolium pratense) Breeding.</title>
        <authorList>
            <person name="Istvanek J."/>
            <person name="Dluhosova J."/>
            <person name="Dluhos P."/>
            <person name="Patkova L."/>
            <person name="Nedelnik J."/>
            <person name="Repkova J."/>
        </authorList>
    </citation>
    <scope>NUCLEOTIDE SEQUENCE [LARGE SCALE GENOMIC DNA]</scope>
    <source>
        <strain evidence="3">cv. Tatra</strain>
        <tissue evidence="2">Young leaves</tissue>
    </source>
</reference>
<comment type="caution">
    <text evidence="2">The sequence shown here is derived from an EMBL/GenBank/DDBJ whole genome shotgun (WGS) entry which is preliminary data.</text>
</comment>
<name>A0A2K3M6J6_TRIPR</name>
<dbReference type="Proteomes" id="UP000236291">
    <property type="component" value="Unassembled WGS sequence"/>
</dbReference>
<accession>A0A2K3M6J6</accession>
<reference evidence="2 3" key="1">
    <citation type="journal article" date="2014" name="Am. J. Bot.">
        <title>Genome assembly and annotation for red clover (Trifolium pratense; Fabaceae).</title>
        <authorList>
            <person name="Istvanek J."/>
            <person name="Jaros M."/>
            <person name="Krenek A."/>
            <person name="Repkova J."/>
        </authorList>
    </citation>
    <scope>NUCLEOTIDE SEQUENCE [LARGE SCALE GENOMIC DNA]</scope>
    <source>
        <strain evidence="3">cv. Tatra</strain>
        <tissue evidence="2">Young leaves</tissue>
    </source>
</reference>
<gene>
    <name evidence="2" type="ORF">L195_g042473</name>
</gene>
<evidence type="ECO:0000313" key="2">
    <source>
        <dbReference type="EMBL" id="PNX86395.1"/>
    </source>
</evidence>
<sequence>MVGVNKNNVVNMAENEIQVGPTHPQDRKLASITESDDPNYEEYVPEPLMDIPSLPVGAPIETVIAALVNAVNCQVQYMREQNL</sequence>
<dbReference type="AlphaFoldDB" id="A0A2K3M6J6"/>
<evidence type="ECO:0000256" key="1">
    <source>
        <dbReference type="SAM" id="MobiDB-lite"/>
    </source>
</evidence>